<dbReference type="Pfam" id="PF08282">
    <property type="entry name" value="Hydrolase_3"/>
    <property type="match status" value="1"/>
</dbReference>
<dbReference type="GO" id="GO:0016791">
    <property type="term" value="F:phosphatase activity"/>
    <property type="evidence" value="ECO:0007669"/>
    <property type="project" value="UniProtKB-ARBA"/>
</dbReference>
<dbReference type="PANTHER" id="PTHR10000">
    <property type="entry name" value="PHOSPHOSERINE PHOSPHATASE"/>
    <property type="match status" value="1"/>
</dbReference>
<dbReference type="InterPro" id="IPR006379">
    <property type="entry name" value="HAD-SF_hydro_IIB"/>
</dbReference>
<dbReference type="SUPFAM" id="SSF56784">
    <property type="entry name" value="HAD-like"/>
    <property type="match status" value="1"/>
</dbReference>
<dbReference type="InterPro" id="IPR036412">
    <property type="entry name" value="HAD-like_sf"/>
</dbReference>
<reference evidence="2" key="1">
    <citation type="submission" date="2015-08" db="EMBL/GenBank/DDBJ databases">
        <title>Complete genome sequence of Rothia mucilaginosa strain NUM-Rm6536.</title>
        <authorList>
            <person name="Nambu T."/>
        </authorList>
    </citation>
    <scope>NUCLEOTIDE SEQUENCE [LARGE SCALE GENOMIC DNA]</scope>
    <source>
        <strain evidence="2">NUM-Rm6536</strain>
    </source>
</reference>
<dbReference type="CDD" id="cd07518">
    <property type="entry name" value="HAD_YbiV-Like"/>
    <property type="match status" value="1"/>
</dbReference>
<dbReference type="Proteomes" id="UP000066203">
    <property type="component" value="Chromosome"/>
</dbReference>
<dbReference type="PATRIC" id="fig|43675.28.peg.429"/>
<dbReference type="PROSITE" id="PS01229">
    <property type="entry name" value="COF_2"/>
    <property type="match status" value="1"/>
</dbReference>
<proteinExistence type="predicted"/>
<sequence>MQTKPSIIAVDMDGTFLTDSKTFDTERFSRILSRLQAQGIHFVVASGNTYAKLQDYMRGFEGRGLIYIAENGAYLADESGQLAVHPFLDEDVPRIIEVVQGLDQIGLLVCTTEGIYLPKDRCDQIVHMIRGYFEDTGQELPETLTLEDFAAFFFPGSVMVDSIEDFEGAPIKFPLLTPPRQTRQLSVYLREALPQTVTPMVSGFGAIDLVRAGVNKATGLKDLCERLNADPEGILAFGDGENDMEMLRYAGWGVAMSNAPEVVRNAADEVIGSNEEQAVLDYLEQLLDRLEASQ</sequence>
<dbReference type="AlphaFoldDB" id="A0A0K2RXY0"/>
<protein>
    <submittedName>
        <fullName evidence="1">HMP-PP hydrolase</fullName>
    </submittedName>
</protein>
<dbReference type="NCBIfam" id="TIGR01484">
    <property type="entry name" value="HAD-SF-IIB"/>
    <property type="match status" value="1"/>
</dbReference>
<evidence type="ECO:0000313" key="1">
    <source>
        <dbReference type="EMBL" id="BAS19674.1"/>
    </source>
</evidence>
<dbReference type="NCBIfam" id="TIGR00099">
    <property type="entry name" value="Cof-subfamily"/>
    <property type="match status" value="1"/>
</dbReference>
<dbReference type="EMBL" id="AP014938">
    <property type="protein sequence ID" value="BAS19674.1"/>
    <property type="molecule type" value="Genomic_DNA"/>
</dbReference>
<dbReference type="GO" id="GO:0005829">
    <property type="term" value="C:cytosol"/>
    <property type="evidence" value="ECO:0007669"/>
    <property type="project" value="TreeGrafter"/>
</dbReference>
<dbReference type="SFLD" id="SFLDS00003">
    <property type="entry name" value="Haloacid_Dehalogenase"/>
    <property type="match status" value="1"/>
</dbReference>
<dbReference type="RefSeq" id="WP_060823856.1">
    <property type="nucleotide sequence ID" value="NZ_AP014938.1"/>
</dbReference>
<dbReference type="SFLD" id="SFLDG01140">
    <property type="entry name" value="C2.B:_Phosphomannomutase_and_P"/>
    <property type="match status" value="1"/>
</dbReference>
<dbReference type="InterPro" id="IPR000150">
    <property type="entry name" value="Cof"/>
</dbReference>
<keyword evidence="1" id="KW-0378">Hydrolase</keyword>
<dbReference type="PANTHER" id="PTHR10000:SF53">
    <property type="entry name" value="5-AMINO-6-(5-PHOSPHO-D-RIBITYLAMINO)URACIL PHOSPHATASE YBJI-RELATED"/>
    <property type="match status" value="1"/>
</dbReference>
<dbReference type="GO" id="GO:0000287">
    <property type="term" value="F:magnesium ion binding"/>
    <property type="evidence" value="ECO:0007669"/>
    <property type="project" value="TreeGrafter"/>
</dbReference>
<dbReference type="Gene3D" id="3.40.50.1000">
    <property type="entry name" value="HAD superfamily/HAD-like"/>
    <property type="match status" value="1"/>
</dbReference>
<name>A0A0K2RXY0_9MICC</name>
<organism evidence="1">
    <name type="scientific">Rothia mucilaginosa</name>
    <dbReference type="NCBI Taxonomy" id="43675"/>
    <lineage>
        <taxon>Bacteria</taxon>
        <taxon>Bacillati</taxon>
        <taxon>Actinomycetota</taxon>
        <taxon>Actinomycetes</taxon>
        <taxon>Micrococcales</taxon>
        <taxon>Micrococcaceae</taxon>
        <taxon>Rothia</taxon>
    </lineage>
</organism>
<gene>
    <name evidence="1" type="ORF">RM6536_0427</name>
</gene>
<dbReference type="Gene3D" id="3.30.1240.10">
    <property type="match status" value="1"/>
</dbReference>
<dbReference type="InterPro" id="IPR023214">
    <property type="entry name" value="HAD_sf"/>
</dbReference>
<accession>A0A0K2RXY0</accession>
<evidence type="ECO:0000313" key="2">
    <source>
        <dbReference type="Proteomes" id="UP000066203"/>
    </source>
</evidence>